<evidence type="ECO:0000313" key="1">
    <source>
        <dbReference type="EMBL" id="PKI51427.1"/>
    </source>
</evidence>
<organism evidence="1 2">
    <name type="scientific">Punica granatum</name>
    <name type="common">Pomegranate</name>
    <dbReference type="NCBI Taxonomy" id="22663"/>
    <lineage>
        <taxon>Eukaryota</taxon>
        <taxon>Viridiplantae</taxon>
        <taxon>Streptophyta</taxon>
        <taxon>Embryophyta</taxon>
        <taxon>Tracheophyta</taxon>
        <taxon>Spermatophyta</taxon>
        <taxon>Magnoliopsida</taxon>
        <taxon>eudicotyledons</taxon>
        <taxon>Gunneridae</taxon>
        <taxon>Pentapetalae</taxon>
        <taxon>rosids</taxon>
        <taxon>malvids</taxon>
        <taxon>Myrtales</taxon>
        <taxon>Lythraceae</taxon>
        <taxon>Punica</taxon>
    </lineage>
</organism>
<keyword evidence="2" id="KW-1185">Reference proteome</keyword>
<dbReference type="AlphaFoldDB" id="A0A2I0J5D0"/>
<proteinExistence type="predicted"/>
<evidence type="ECO:0000313" key="2">
    <source>
        <dbReference type="Proteomes" id="UP000233551"/>
    </source>
</evidence>
<reference evidence="1 2" key="1">
    <citation type="submission" date="2017-11" db="EMBL/GenBank/DDBJ databases">
        <title>De-novo sequencing of pomegranate (Punica granatum L.) genome.</title>
        <authorList>
            <person name="Akparov Z."/>
            <person name="Amiraslanov A."/>
            <person name="Hajiyeva S."/>
            <person name="Abbasov M."/>
            <person name="Kaur K."/>
            <person name="Hamwieh A."/>
            <person name="Solovyev V."/>
            <person name="Salamov A."/>
            <person name="Braich B."/>
            <person name="Kosarev P."/>
            <person name="Mahmoud A."/>
            <person name="Hajiyev E."/>
            <person name="Babayeva S."/>
            <person name="Izzatullayeva V."/>
            <person name="Mammadov A."/>
            <person name="Mammadov A."/>
            <person name="Sharifova S."/>
            <person name="Ojaghi J."/>
            <person name="Eynullazada K."/>
            <person name="Bayramov B."/>
            <person name="Abdulazimova A."/>
            <person name="Shahmuradov I."/>
        </authorList>
    </citation>
    <scope>NUCLEOTIDE SEQUENCE [LARGE SCALE GENOMIC DNA]</scope>
    <source>
        <strain evidence="2">cv. AG2017</strain>
        <tissue evidence="1">Leaf</tissue>
    </source>
</reference>
<dbReference type="Proteomes" id="UP000233551">
    <property type="component" value="Unassembled WGS sequence"/>
</dbReference>
<dbReference type="EMBL" id="PGOL01002008">
    <property type="protein sequence ID" value="PKI51427.1"/>
    <property type="molecule type" value="Genomic_DNA"/>
</dbReference>
<comment type="caution">
    <text evidence="1">The sequence shown here is derived from an EMBL/GenBank/DDBJ whole genome shotgun (WGS) entry which is preliminary data.</text>
</comment>
<accession>A0A2I0J5D0</accession>
<sequence length="82" mass="8849">MVPSTSSSIGHRGRTRDNRFVLATLLLQSSGTTVFPPAIFLTKTGVRLPVQTLNSVQGDLESIFCRSRSVSSADASRLRSVI</sequence>
<name>A0A2I0J5D0_PUNGR</name>
<gene>
    <name evidence="1" type="ORF">CRG98_028138</name>
</gene>
<protein>
    <submittedName>
        <fullName evidence="1">Uncharacterized protein</fullName>
    </submittedName>
</protein>